<evidence type="ECO:0000313" key="3">
    <source>
        <dbReference type="Proteomes" id="UP000823775"/>
    </source>
</evidence>
<comment type="caution">
    <text evidence="2">The sequence shown here is derived from an EMBL/GenBank/DDBJ whole genome shotgun (WGS) entry which is preliminary data.</text>
</comment>
<gene>
    <name evidence="2" type="ORF">HAX54_026467</name>
</gene>
<accession>A0ABS8S7U1</accession>
<dbReference type="EMBL" id="JACEIK010000321">
    <property type="protein sequence ID" value="MCD7454902.1"/>
    <property type="molecule type" value="Genomic_DNA"/>
</dbReference>
<name>A0ABS8S7U1_DATST</name>
<dbReference type="Proteomes" id="UP000823775">
    <property type="component" value="Unassembled WGS sequence"/>
</dbReference>
<dbReference type="InterPro" id="IPR046796">
    <property type="entry name" value="Transposase_32_dom"/>
</dbReference>
<proteinExistence type="predicted"/>
<protein>
    <recommendedName>
        <fullName evidence="1">Putative plant transposon protein domain-containing protein</fullName>
    </recommendedName>
</protein>
<sequence length="177" mass="19900">MSNSNAPNLAFEEAQCIMINHFGLVRMEEYYVSFKEKQSIQTDAQFEVESSKNAFPDIYYQIDLVCARLMPSQNTIEVPIEVAILIACIMDYVHINVGEIITDQFKRRAKQQATSLPYPSLVSKFQAVAAPATTPPDLLKIAQMAQVHESQIMKLAKAISSMINKLSRKPCNLLEIS</sequence>
<feature type="domain" description="Putative plant transposon protein" evidence="1">
    <location>
        <begin position="62"/>
        <end position="124"/>
    </location>
</feature>
<reference evidence="2 3" key="1">
    <citation type="journal article" date="2021" name="BMC Genomics">
        <title>Datura genome reveals duplications of psychoactive alkaloid biosynthetic genes and high mutation rate following tissue culture.</title>
        <authorList>
            <person name="Rajewski A."/>
            <person name="Carter-House D."/>
            <person name="Stajich J."/>
            <person name="Litt A."/>
        </authorList>
    </citation>
    <scope>NUCLEOTIDE SEQUENCE [LARGE SCALE GENOMIC DNA]</scope>
    <source>
        <strain evidence="2">AR-01</strain>
    </source>
</reference>
<keyword evidence="3" id="KW-1185">Reference proteome</keyword>
<dbReference type="Pfam" id="PF20167">
    <property type="entry name" value="Transposase_32"/>
    <property type="match status" value="1"/>
</dbReference>
<evidence type="ECO:0000259" key="1">
    <source>
        <dbReference type="Pfam" id="PF20167"/>
    </source>
</evidence>
<evidence type="ECO:0000313" key="2">
    <source>
        <dbReference type="EMBL" id="MCD7454902.1"/>
    </source>
</evidence>
<organism evidence="2 3">
    <name type="scientific">Datura stramonium</name>
    <name type="common">Jimsonweed</name>
    <name type="synonym">Common thornapple</name>
    <dbReference type="NCBI Taxonomy" id="4076"/>
    <lineage>
        <taxon>Eukaryota</taxon>
        <taxon>Viridiplantae</taxon>
        <taxon>Streptophyta</taxon>
        <taxon>Embryophyta</taxon>
        <taxon>Tracheophyta</taxon>
        <taxon>Spermatophyta</taxon>
        <taxon>Magnoliopsida</taxon>
        <taxon>eudicotyledons</taxon>
        <taxon>Gunneridae</taxon>
        <taxon>Pentapetalae</taxon>
        <taxon>asterids</taxon>
        <taxon>lamiids</taxon>
        <taxon>Solanales</taxon>
        <taxon>Solanaceae</taxon>
        <taxon>Solanoideae</taxon>
        <taxon>Datureae</taxon>
        <taxon>Datura</taxon>
    </lineage>
</organism>